<name>A0A397W8P0_9GLOM</name>
<feature type="domain" description="DUF7431" evidence="1">
    <location>
        <begin position="10"/>
        <end position="105"/>
    </location>
</feature>
<dbReference type="Proteomes" id="UP000266673">
    <property type="component" value="Unassembled WGS sequence"/>
</dbReference>
<dbReference type="AlphaFoldDB" id="A0A397W8P0"/>
<dbReference type="InterPro" id="IPR055854">
    <property type="entry name" value="DUF7431"/>
</dbReference>
<organism evidence="2 3">
    <name type="scientific">Gigaspora rosea</name>
    <dbReference type="NCBI Taxonomy" id="44941"/>
    <lineage>
        <taxon>Eukaryota</taxon>
        <taxon>Fungi</taxon>
        <taxon>Fungi incertae sedis</taxon>
        <taxon>Mucoromycota</taxon>
        <taxon>Glomeromycotina</taxon>
        <taxon>Glomeromycetes</taxon>
        <taxon>Diversisporales</taxon>
        <taxon>Gigasporaceae</taxon>
        <taxon>Gigaspora</taxon>
    </lineage>
</organism>
<keyword evidence="3" id="KW-1185">Reference proteome</keyword>
<protein>
    <recommendedName>
        <fullName evidence="1">DUF7431 domain-containing protein</fullName>
    </recommendedName>
</protein>
<comment type="caution">
    <text evidence="2">The sequence shown here is derived from an EMBL/GenBank/DDBJ whole genome shotgun (WGS) entry which is preliminary data.</text>
</comment>
<sequence length="185" mass="21943">MGLDKIAKISNCYIFASFIDKSDRETFSLRICYKNEHVPLIIVHPKKPLHKKCKNSPIKVGWIIVGQPINFDFDQTKYPVVLKRINNQYKIESSKHEEVIKSCILNTCVFGRPEIDYKYLVSDEKVSLRTALFCCLNDIDKSHQTCEFDQIIINWQKEQNLIQRDPTSYQNFIFYRNRKKFCFFT</sequence>
<dbReference type="Pfam" id="PF24209">
    <property type="entry name" value="DUF7431"/>
    <property type="match status" value="1"/>
</dbReference>
<gene>
    <name evidence="2" type="ORF">C2G38_1397462</name>
</gene>
<evidence type="ECO:0000313" key="2">
    <source>
        <dbReference type="EMBL" id="RIB28703.1"/>
    </source>
</evidence>
<proteinExistence type="predicted"/>
<dbReference type="OrthoDB" id="2417946at2759"/>
<dbReference type="EMBL" id="QKWP01000058">
    <property type="protein sequence ID" value="RIB28703.1"/>
    <property type="molecule type" value="Genomic_DNA"/>
</dbReference>
<accession>A0A397W8P0</accession>
<evidence type="ECO:0000313" key="3">
    <source>
        <dbReference type="Proteomes" id="UP000266673"/>
    </source>
</evidence>
<evidence type="ECO:0000259" key="1">
    <source>
        <dbReference type="Pfam" id="PF24209"/>
    </source>
</evidence>
<reference evidence="2 3" key="1">
    <citation type="submission" date="2018-06" db="EMBL/GenBank/DDBJ databases">
        <title>Comparative genomics reveals the genomic features of Rhizophagus irregularis, R. cerebriforme, R. diaphanum and Gigaspora rosea, and their symbiotic lifestyle signature.</title>
        <authorList>
            <person name="Morin E."/>
            <person name="San Clemente H."/>
            <person name="Chen E.C.H."/>
            <person name="De La Providencia I."/>
            <person name="Hainaut M."/>
            <person name="Kuo A."/>
            <person name="Kohler A."/>
            <person name="Murat C."/>
            <person name="Tang N."/>
            <person name="Roy S."/>
            <person name="Loubradou J."/>
            <person name="Henrissat B."/>
            <person name="Grigoriev I.V."/>
            <person name="Corradi N."/>
            <person name="Roux C."/>
            <person name="Martin F.M."/>
        </authorList>
    </citation>
    <scope>NUCLEOTIDE SEQUENCE [LARGE SCALE GENOMIC DNA]</scope>
    <source>
        <strain evidence="2 3">DAOM 194757</strain>
    </source>
</reference>